<organism evidence="3 4">
    <name type="scientific">Verticillium dahliae</name>
    <name type="common">Verticillium wilt</name>
    <dbReference type="NCBI Taxonomy" id="27337"/>
    <lineage>
        <taxon>Eukaryota</taxon>
        <taxon>Fungi</taxon>
        <taxon>Dikarya</taxon>
        <taxon>Ascomycota</taxon>
        <taxon>Pezizomycotina</taxon>
        <taxon>Sordariomycetes</taxon>
        <taxon>Hypocreomycetidae</taxon>
        <taxon>Glomerellales</taxon>
        <taxon>Plectosphaerellaceae</taxon>
        <taxon>Verticillium</taxon>
    </lineage>
</organism>
<dbReference type="AlphaFoldDB" id="A0AA45AGR0"/>
<keyword evidence="1" id="KW-0326">Glycosidase</keyword>
<evidence type="ECO:0000259" key="2">
    <source>
        <dbReference type="Pfam" id="PF01055"/>
    </source>
</evidence>
<proteinExistence type="inferred from homology"/>
<evidence type="ECO:0000313" key="4">
    <source>
        <dbReference type="Proteomes" id="UP000236305"/>
    </source>
</evidence>
<dbReference type="Pfam" id="PF01055">
    <property type="entry name" value="Glyco_hydro_31_2nd"/>
    <property type="match status" value="1"/>
</dbReference>
<evidence type="ECO:0000256" key="1">
    <source>
        <dbReference type="RuleBase" id="RU361185"/>
    </source>
</evidence>
<sequence length="207" mass="23260">MAVECGRWRERRWRPHDFTSEAGFNWWYEGVKKLANLHTEQHAKASHDALLEVNPDERPFVLMRSATAGAMRTSWATRCSSAACTSPTPARRARTYAPFQHLAAGQWVDVDAEWHGAGIPVLGKDNVANLPLDDYRAVEVFPLPGAPGAAGGNETTWYEDDGVMVVTKNKVSSHTIGYTATVAGIRVRFARSRRSGRALWWYYRREI</sequence>
<comment type="caution">
    <text evidence="3">The sequence shown here is derived from an EMBL/GenBank/DDBJ whole genome shotgun (WGS) entry which is preliminary data.</text>
</comment>
<name>A0AA45AGR0_VERDA</name>
<protein>
    <recommendedName>
        <fullName evidence="2">Glycoside hydrolase family 31 TIM barrel domain-containing protein</fullName>
    </recommendedName>
</protein>
<feature type="domain" description="Glycoside hydrolase family 31 TIM barrel" evidence="2">
    <location>
        <begin position="32"/>
        <end position="74"/>
    </location>
</feature>
<comment type="similarity">
    <text evidence="1">Belongs to the glycosyl hydrolase 31 family.</text>
</comment>
<dbReference type="Proteomes" id="UP000236305">
    <property type="component" value="Unassembled WGS sequence"/>
</dbReference>
<dbReference type="EMBL" id="MPSH01000068">
    <property type="protein sequence ID" value="PNH26375.1"/>
    <property type="molecule type" value="Genomic_DNA"/>
</dbReference>
<dbReference type="GO" id="GO:0005975">
    <property type="term" value="P:carbohydrate metabolic process"/>
    <property type="evidence" value="ECO:0007669"/>
    <property type="project" value="InterPro"/>
</dbReference>
<dbReference type="Gene3D" id="3.20.20.80">
    <property type="entry name" value="Glycosidases"/>
    <property type="match status" value="1"/>
</dbReference>
<reference evidence="3 4" key="1">
    <citation type="submission" date="2017-12" db="EMBL/GenBank/DDBJ databases">
        <title>Comparative genomics yields insights into virulence evolution of Verticillium dahliae.</title>
        <authorList>
            <person name="Fan R."/>
            <person name="Armitage A.D."/>
            <person name="Cascant-Lopez E."/>
            <person name="Sobczyk M."/>
            <person name="Cockerton H.M."/>
            <person name="Harrison R.J."/>
        </authorList>
    </citation>
    <scope>NUCLEOTIDE SEQUENCE [LARGE SCALE GENOMIC DNA]</scope>
    <source>
        <strain evidence="3 4">12008</strain>
    </source>
</reference>
<dbReference type="GO" id="GO:0004553">
    <property type="term" value="F:hydrolase activity, hydrolyzing O-glycosyl compounds"/>
    <property type="evidence" value="ECO:0007669"/>
    <property type="project" value="InterPro"/>
</dbReference>
<accession>A0AA45AGR0</accession>
<dbReference type="InterPro" id="IPR000322">
    <property type="entry name" value="Glyco_hydro_31_TIM"/>
</dbReference>
<gene>
    <name evidence="3" type="ORF">BJF96_g10305</name>
</gene>
<keyword evidence="1" id="KW-0378">Hydrolase</keyword>
<evidence type="ECO:0000313" key="3">
    <source>
        <dbReference type="EMBL" id="PNH26375.1"/>
    </source>
</evidence>